<protein>
    <submittedName>
        <fullName evidence="3">Uncharacterized protein</fullName>
    </submittedName>
</protein>
<dbReference type="OrthoDB" id="5525982at2"/>
<evidence type="ECO:0000313" key="4">
    <source>
        <dbReference type="Proteomes" id="UP000249799"/>
    </source>
</evidence>
<dbReference type="EMBL" id="CP030032">
    <property type="protein sequence ID" value="AWV89381.1"/>
    <property type="molecule type" value="Genomic_DNA"/>
</dbReference>
<keyword evidence="4" id="KW-1185">Reference proteome</keyword>
<feature type="transmembrane region" description="Helical" evidence="2">
    <location>
        <begin position="20"/>
        <end position="53"/>
    </location>
</feature>
<evidence type="ECO:0000256" key="2">
    <source>
        <dbReference type="SAM" id="Phobius"/>
    </source>
</evidence>
<dbReference type="Proteomes" id="UP000249799">
    <property type="component" value="Chromosome"/>
</dbReference>
<accession>A0A2Z4FK85</accession>
<feature type="compositionally biased region" description="Acidic residues" evidence="1">
    <location>
        <begin position="68"/>
        <end position="79"/>
    </location>
</feature>
<sequence length="79" mass="8458">MNWDAYEEELNEGKRNVKWGVGIGAASAASMALIGATCPLCFVVAPAFVGVGMWKKRKAKQKMSQSDETVESEDSTASS</sequence>
<evidence type="ECO:0000313" key="3">
    <source>
        <dbReference type="EMBL" id="AWV89381.1"/>
    </source>
</evidence>
<organism evidence="3 4">
    <name type="scientific">Bradymonas sediminis</name>
    <dbReference type="NCBI Taxonomy" id="1548548"/>
    <lineage>
        <taxon>Bacteria</taxon>
        <taxon>Deltaproteobacteria</taxon>
        <taxon>Bradymonadales</taxon>
        <taxon>Bradymonadaceae</taxon>
        <taxon>Bradymonas</taxon>
    </lineage>
</organism>
<dbReference type="KEGG" id="bsed:DN745_08545"/>
<feature type="region of interest" description="Disordered" evidence="1">
    <location>
        <begin position="56"/>
        <end position="79"/>
    </location>
</feature>
<evidence type="ECO:0000256" key="1">
    <source>
        <dbReference type="SAM" id="MobiDB-lite"/>
    </source>
</evidence>
<keyword evidence="2" id="KW-1133">Transmembrane helix</keyword>
<gene>
    <name evidence="3" type="ORF">DN745_08545</name>
</gene>
<dbReference type="AlphaFoldDB" id="A0A2Z4FK85"/>
<proteinExistence type="predicted"/>
<reference evidence="3 4" key="1">
    <citation type="submission" date="2018-06" db="EMBL/GenBank/DDBJ databases">
        <title>Lujinxingia sediminis gen. nov. sp. nov., a new facultative anaerobic member of the class Deltaproteobacteria, and proposal of Lujinxingaceae fam. nov.</title>
        <authorList>
            <person name="Guo L.-Y."/>
            <person name="Li C.-M."/>
            <person name="Wang S."/>
            <person name="Du Z.-J."/>
        </authorList>
    </citation>
    <scope>NUCLEOTIDE SEQUENCE [LARGE SCALE GENOMIC DNA]</scope>
    <source>
        <strain evidence="3 4">FA350</strain>
    </source>
</reference>
<name>A0A2Z4FK85_9DELT</name>
<keyword evidence="2" id="KW-0472">Membrane</keyword>
<keyword evidence="2" id="KW-0812">Transmembrane</keyword>